<keyword evidence="2" id="KW-1133">Transmembrane helix</keyword>
<accession>A0AA35WA55</accession>
<keyword evidence="2" id="KW-0472">Membrane</keyword>
<keyword evidence="2" id="KW-0812">Transmembrane</keyword>
<feature type="region of interest" description="Disordered" evidence="1">
    <location>
        <begin position="236"/>
        <end position="255"/>
    </location>
</feature>
<dbReference type="InterPro" id="IPR036116">
    <property type="entry name" value="FN3_sf"/>
</dbReference>
<keyword evidence="5" id="KW-1185">Reference proteome</keyword>
<dbReference type="CDD" id="cd00063">
    <property type="entry name" value="FN3"/>
    <property type="match status" value="4"/>
</dbReference>
<dbReference type="InterPro" id="IPR050713">
    <property type="entry name" value="RTP_Phos/Ushers"/>
</dbReference>
<feature type="region of interest" description="Disordered" evidence="1">
    <location>
        <begin position="553"/>
        <end position="591"/>
    </location>
</feature>
<evidence type="ECO:0000256" key="2">
    <source>
        <dbReference type="SAM" id="Phobius"/>
    </source>
</evidence>
<dbReference type="SUPFAM" id="SSF49265">
    <property type="entry name" value="Fibronectin type III"/>
    <property type="match status" value="2"/>
</dbReference>
<organism evidence="4 5">
    <name type="scientific">Geodia barretti</name>
    <name type="common">Barrett's horny sponge</name>
    <dbReference type="NCBI Taxonomy" id="519541"/>
    <lineage>
        <taxon>Eukaryota</taxon>
        <taxon>Metazoa</taxon>
        <taxon>Porifera</taxon>
        <taxon>Demospongiae</taxon>
        <taxon>Heteroscleromorpha</taxon>
        <taxon>Tetractinellida</taxon>
        <taxon>Astrophorina</taxon>
        <taxon>Geodiidae</taxon>
        <taxon>Geodia</taxon>
    </lineage>
</organism>
<evidence type="ECO:0000313" key="5">
    <source>
        <dbReference type="Proteomes" id="UP001174909"/>
    </source>
</evidence>
<dbReference type="PANTHER" id="PTHR46957:SF3">
    <property type="entry name" value="CYTOKINE RECEPTOR"/>
    <property type="match status" value="1"/>
</dbReference>
<dbReference type="Pfam" id="PF00041">
    <property type="entry name" value="fn3"/>
    <property type="match status" value="4"/>
</dbReference>
<feature type="region of interest" description="Disordered" evidence="1">
    <location>
        <begin position="697"/>
        <end position="723"/>
    </location>
</feature>
<reference evidence="4" key="1">
    <citation type="submission" date="2023-03" db="EMBL/GenBank/DDBJ databases">
        <authorList>
            <person name="Steffen K."/>
            <person name="Cardenas P."/>
        </authorList>
    </citation>
    <scope>NUCLEOTIDE SEQUENCE</scope>
</reference>
<sequence length="723" mass="78962">MLSYSCGLFDWSRCYRVTYSSHFVDRSHTLYHSERTCCEGYSMNGDQCSPICNDCPDSHLCLAPNACVCPEWSPTDDCSEPPQNITLTATGSDELEISWVPLLHGATLYFVIFEGETHYVDPTSSLHMAFESLTPYTSYNCCVAANTTSGPTRLGCATRTTLQSVPEDAPQELLVATLNSTAISVQWEPPLTPNGIIIFYTVYINDCPVLNVSNHSCLLDGFSPYEVVNVSVSASTKIGEGPQSEQRSETTHETVPGPVEKLEVTALSDEVLHVSWDPPVTPNGVLTGYHVVVTNLIDSTKIIYEIPPRVHEWNISVGIGPYIRYEVTVRASTSVGIGDSVHRFIYSREGAPHSPPPSTTTTRSSATTGSVEWDEMSWEDLRGWLVSYEIGYQSVRSGQCPPSDSITNDTVSVDQEMFEVTGLDPGLQYCVWVAGRTSPGVGPFSYTLIPWYTSSEFMVALEKANCTEWIAKDQVKILKDLARDISRGIELFCSCSFPSEYVGDGKLACEKQTLIYSGRIVSTSDRNSTDLLKDLIKWASGAPTVIANGEELKIVGNKSQPTKEPPKAPTNGEEEPSKEPPRVVPIVTDTPQESSNPALLVGPAVGGVALLAIVLLVAVIIGAILYHRQKKKSSIVFSSTSTDRQAGCTLTSTSPLAKLYEEPIGAKCVREKEPLPELPNMHENLYESLKETDDPALDETGLHNSLYEDITGTDGGEESEDLM</sequence>
<evidence type="ECO:0000313" key="4">
    <source>
        <dbReference type="EMBL" id="CAI8005727.1"/>
    </source>
</evidence>
<evidence type="ECO:0000256" key="1">
    <source>
        <dbReference type="SAM" id="MobiDB-lite"/>
    </source>
</evidence>
<dbReference type="AlphaFoldDB" id="A0AA35WA55"/>
<feature type="transmembrane region" description="Helical" evidence="2">
    <location>
        <begin position="600"/>
        <end position="626"/>
    </location>
</feature>
<feature type="domain" description="Fibronectin type-III" evidence="3">
    <location>
        <begin position="81"/>
        <end position="168"/>
    </location>
</feature>
<feature type="compositionally biased region" description="Low complexity" evidence="1">
    <location>
        <begin position="359"/>
        <end position="368"/>
    </location>
</feature>
<dbReference type="InterPro" id="IPR013783">
    <property type="entry name" value="Ig-like_fold"/>
</dbReference>
<gene>
    <name evidence="4" type="ORF">GBAR_LOCUS4375</name>
</gene>
<feature type="domain" description="Fibronectin type-III" evidence="3">
    <location>
        <begin position="169"/>
        <end position="254"/>
    </location>
</feature>
<dbReference type="PANTHER" id="PTHR46957">
    <property type="entry name" value="CYTOKINE RECEPTOR"/>
    <property type="match status" value="1"/>
</dbReference>
<dbReference type="GO" id="GO:0016020">
    <property type="term" value="C:membrane"/>
    <property type="evidence" value="ECO:0007669"/>
    <property type="project" value="UniProtKB-SubCell"/>
</dbReference>
<dbReference type="SMART" id="SM00060">
    <property type="entry name" value="FN3"/>
    <property type="match status" value="4"/>
</dbReference>
<dbReference type="PROSITE" id="PS50853">
    <property type="entry name" value="FN3"/>
    <property type="match status" value="3"/>
</dbReference>
<dbReference type="EMBL" id="CASHTH010000631">
    <property type="protein sequence ID" value="CAI8005727.1"/>
    <property type="molecule type" value="Genomic_DNA"/>
</dbReference>
<feature type="region of interest" description="Disordered" evidence="1">
    <location>
        <begin position="348"/>
        <end position="370"/>
    </location>
</feature>
<feature type="domain" description="Fibronectin type-III" evidence="3">
    <location>
        <begin position="258"/>
        <end position="365"/>
    </location>
</feature>
<name>A0AA35WA55_GEOBA</name>
<comment type="caution">
    <text evidence="4">The sequence shown here is derived from an EMBL/GenBank/DDBJ whole genome shotgun (WGS) entry which is preliminary data.</text>
</comment>
<evidence type="ECO:0000259" key="3">
    <source>
        <dbReference type="PROSITE" id="PS50853"/>
    </source>
</evidence>
<dbReference type="InterPro" id="IPR003961">
    <property type="entry name" value="FN3_dom"/>
</dbReference>
<dbReference type="Proteomes" id="UP001174909">
    <property type="component" value="Unassembled WGS sequence"/>
</dbReference>
<dbReference type="Gene3D" id="2.60.40.10">
    <property type="entry name" value="Immunoglobulins"/>
    <property type="match status" value="4"/>
</dbReference>
<protein>
    <submittedName>
        <fullName evidence="4">Phosphatidylinositol phosphatase PTPRQ</fullName>
    </submittedName>
</protein>
<proteinExistence type="predicted"/>